<dbReference type="Proteomes" id="UP000198844">
    <property type="component" value="Unassembled WGS sequence"/>
</dbReference>
<protein>
    <submittedName>
        <fullName evidence="1">Uncharacterized protein</fullName>
    </submittedName>
</protein>
<organism evidence="1 2">
    <name type="scientific">Paraburkholderia aspalathi</name>
    <dbReference type="NCBI Taxonomy" id="1324617"/>
    <lineage>
        <taxon>Bacteria</taxon>
        <taxon>Pseudomonadati</taxon>
        <taxon>Pseudomonadota</taxon>
        <taxon>Betaproteobacteria</taxon>
        <taxon>Burkholderiales</taxon>
        <taxon>Burkholderiaceae</taxon>
        <taxon>Paraburkholderia</taxon>
    </lineage>
</organism>
<evidence type="ECO:0000313" key="2">
    <source>
        <dbReference type="Proteomes" id="UP000198844"/>
    </source>
</evidence>
<dbReference type="AlphaFoldDB" id="A0A1I7E435"/>
<proteinExistence type="predicted"/>
<evidence type="ECO:0000313" key="1">
    <source>
        <dbReference type="EMBL" id="SFU18665.1"/>
    </source>
</evidence>
<dbReference type="EMBL" id="FPBH01000013">
    <property type="protein sequence ID" value="SFU18665.1"/>
    <property type="molecule type" value="Genomic_DNA"/>
</dbReference>
<reference evidence="1 2" key="1">
    <citation type="submission" date="2016-10" db="EMBL/GenBank/DDBJ databases">
        <authorList>
            <person name="de Groot N.N."/>
        </authorList>
    </citation>
    <scope>NUCLEOTIDE SEQUENCE [LARGE SCALE GENOMIC DNA]</scope>
    <source>
        <strain evidence="1 2">LMG 27731</strain>
    </source>
</reference>
<sequence length="43" mass="4605">MAAGAGDSARVAWIVANARHTYTVNGLTRHFALSMTRGTLLFV</sequence>
<gene>
    <name evidence="1" type="ORF">SAMN05192563_1013200</name>
</gene>
<accession>A0A1I7E435</accession>
<name>A0A1I7E435_9BURK</name>